<dbReference type="Pfam" id="PF23562">
    <property type="entry name" value="AMP-binding_C_3"/>
    <property type="match status" value="1"/>
</dbReference>
<name>A0A344TYX6_9ACTN</name>
<comment type="similarity">
    <text evidence="1">Belongs to the ATP-dependent AMP-binding enzyme family.</text>
</comment>
<evidence type="ECO:0000256" key="2">
    <source>
        <dbReference type="ARBA" id="ARBA00022598"/>
    </source>
</evidence>
<dbReference type="InterPro" id="IPR000873">
    <property type="entry name" value="AMP-dep_synth/lig_dom"/>
</dbReference>
<gene>
    <name evidence="8" type="ORF">C0216_10585</name>
</gene>
<evidence type="ECO:0000256" key="6">
    <source>
        <dbReference type="ARBA" id="ARBA00032875"/>
    </source>
</evidence>
<evidence type="ECO:0000256" key="3">
    <source>
        <dbReference type="ARBA" id="ARBA00022832"/>
    </source>
</evidence>
<dbReference type="InterPro" id="IPR020845">
    <property type="entry name" value="AMP-binding_CS"/>
</dbReference>
<dbReference type="OrthoDB" id="5240489at2"/>
<dbReference type="EMBL" id="CP030862">
    <property type="protein sequence ID" value="AXE23847.1"/>
    <property type="molecule type" value="Genomic_DNA"/>
</dbReference>
<comment type="catalytic activity">
    <reaction evidence="5">
        <text>a long-chain fatty acid + ATP + CoA = a long-chain fatty acyl-CoA + AMP + diphosphate</text>
        <dbReference type="Rhea" id="RHEA:15421"/>
        <dbReference type="ChEBI" id="CHEBI:30616"/>
        <dbReference type="ChEBI" id="CHEBI:33019"/>
        <dbReference type="ChEBI" id="CHEBI:57287"/>
        <dbReference type="ChEBI" id="CHEBI:57560"/>
        <dbReference type="ChEBI" id="CHEBI:83139"/>
        <dbReference type="ChEBI" id="CHEBI:456215"/>
        <dbReference type="EC" id="6.2.1.3"/>
    </reaction>
    <physiologicalReaction direction="left-to-right" evidence="5">
        <dbReference type="Rhea" id="RHEA:15422"/>
    </physiologicalReaction>
</comment>
<evidence type="ECO:0000259" key="7">
    <source>
        <dbReference type="Pfam" id="PF00501"/>
    </source>
</evidence>
<dbReference type="CDD" id="cd05907">
    <property type="entry name" value="VL_LC_FACS_like"/>
    <property type="match status" value="1"/>
</dbReference>
<dbReference type="GO" id="GO:0016020">
    <property type="term" value="C:membrane"/>
    <property type="evidence" value="ECO:0007669"/>
    <property type="project" value="TreeGrafter"/>
</dbReference>
<proteinExistence type="inferred from homology"/>
<dbReference type="Proteomes" id="UP000252004">
    <property type="component" value="Chromosome"/>
</dbReference>
<organism evidence="8 9">
    <name type="scientific">Streptomyces globosus</name>
    <dbReference type="NCBI Taxonomy" id="68209"/>
    <lineage>
        <taxon>Bacteria</taxon>
        <taxon>Bacillati</taxon>
        <taxon>Actinomycetota</taxon>
        <taxon>Actinomycetes</taxon>
        <taxon>Kitasatosporales</taxon>
        <taxon>Streptomycetaceae</taxon>
        <taxon>Streptomyces</taxon>
    </lineage>
</organism>
<dbReference type="Gene3D" id="3.40.50.12780">
    <property type="entry name" value="N-terminal domain of ligase-like"/>
    <property type="match status" value="1"/>
</dbReference>
<dbReference type="PROSITE" id="PS00455">
    <property type="entry name" value="AMP_BINDING"/>
    <property type="match status" value="1"/>
</dbReference>
<dbReference type="SUPFAM" id="SSF56801">
    <property type="entry name" value="Acetyl-CoA synthetase-like"/>
    <property type="match status" value="1"/>
</dbReference>
<protein>
    <recommendedName>
        <fullName evidence="6">Acyl-CoA synthetase</fullName>
    </recommendedName>
</protein>
<dbReference type="GO" id="GO:0004467">
    <property type="term" value="F:long-chain fatty acid-CoA ligase activity"/>
    <property type="evidence" value="ECO:0007669"/>
    <property type="project" value="UniProtKB-EC"/>
</dbReference>
<dbReference type="Pfam" id="PF00501">
    <property type="entry name" value="AMP-binding"/>
    <property type="match status" value="1"/>
</dbReference>
<keyword evidence="2 8" id="KW-0436">Ligase</keyword>
<feature type="domain" description="AMP-dependent synthetase/ligase" evidence="7">
    <location>
        <begin position="21"/>
        <end position="436"/>
    </location>
</feature>
<evidence type="ECO:0000313" key="9">
    <source>
        <dbReference type="Proteomes" id="UP000252004"/>
    </source>
</evidence>
<dbReference type="Gene3D" id="3.30.300.30">
    <property type="match status" value="1"/>
</dbReference>
<reference evidence="8 9" key="1">
    <citation type="submission" date="2018-01" db="EMBL/GenBank/DDBJ databases">
        <title>Draft genome Sequence of streptomyces globosus LZH-48.</title>
        <authorList>
            <person name="Ran K."/>
            <person name="Li Z."/>
            <person name="Wei S."/>
            <person name="Dong R."/>
        </authorList>
    </citation>
    <scope>NUCLEOTIDE SEQUENCE [LARGE SCALE GENOMIC DNA]</scope>
    <source>
        <strain evidence="8 9">LZH-48</strain>
    </source>
</reference>
<sequence length="614" mass="66994">MSTILRLPGRPEQLTLPALLARNAAEYGDLPALSWRTGDTASPGWTTLGWAEVRRRVAVLAAGYASLGVERGEHVLIMMGNRPEHWLTDLALVHLGAVPVTVYGTSAPEQIAYTARHSRARLAVVGGAGELPRWEPLLADGTVPLERLVVADAGAAGAHRSYDAVYTAGTRLHTPDAFEKAWRELRPEDPLTVVYTSGTTGDPKGVRLTHRNILLQSVRLDRRVELPEHAEHICYLPFAHIAERILGIYLPLLRAAHVRLVADPAAVAAAVRELRPVQFFGVPRVWEKLAAGLRAVLAGLPREQREAIEEANGLARTVAGHLERGEPVPAGPEAAYVRAKEHVLDPLLRLAGLDRLLWTASATAPMPIDVVRFWAGWGITVMDAWGLTETSGVCTVNSRDAFRLGSVGRPIEGLELRIADDGEILARGETVFGGYLRPDGTLEGAHDAEGWFPTGDIGRIDQDGFLWLTDRKKELIITSTGKNVSPALVENTLKEHPLIGQALAHGDRRSYLVALLVLDAELAPAWAAARGIEAASLADLARHPQVRAEIAAAVETANARLNRTEQIKRYHLLTTEWGPETGELTPSLKLRRRVVRDKYADTIDSLYTDPPEPR</sequence>
<evidence type="ECO:0000256" key="1">
    <source>
        <dbReference type="ARBA" id="ARBA00006432"/>
    </source>
</evidence>
<dbReference type="InterPro" id="IPR045851">
    <property type="entry name" value="AMP-bd_C_sf"/>
</dbReference>
<keyword evidence="9" id="KW-1185">Reference proteome</keyword>
<dbReference type="PANTHER" id="PTHR43272:SF32">
    <property type="entry name" value="AMP-DEPENDENT SYNTHETASE_LIGASE DOMAIN-CONTAINING PROTEIN"/>
    <property type="match status" value="1"/>
</dbReference>
<keyword evidence="4" id="KW-0443">Lipid metabolism</keyword>
<dbReference type="AlphaFoldDB" id="A0A344TYX6"/>
<keyword evidence="3" id="KW-0276">Fatty acid metabolism</keyword>
<dbReference type="RefSeq" id="WP_114055026.1">
    <property type="nucleotide sequence ID" value="NZ_CP030862.1"/>
</dbReference>
<dbReference type="PANTHER" id="PTHR43272">
    <property type="entry name" value="LONG-CHAIN-FATTY-ACID--COA LIGASE"/>
    <property type="match status" value="1"/>
</dbReference>
<evidence type="ECO:0000256" key="5">
    <source>
        <dbReference type="ARBA" id="ARBA00024484"/>
    </source>
</evidence>
<accession>A0A344TYX6</accession>
<dbReference type="InterPro" id="IPR042099">
    <property type="entry name" value="ANL_N_sf"/>
</dbReference>
<evidence type="ECO:0000313" key="8">
    <source>
        <dbReference type="EMBL" id="AXE23847.1"/>
    </source>
</evidence>
<evidence type="ECO:0000256" key="4">
    <source>
        <dbReference type="ARBA" id="ARBA00023098"/>
    </source>
</evidence>
<dbReference type="KEGG" id="sgz:C0216_10585"/>